<dbReference type="Gene3D" id="1.50.10.20">
    <property type="match status" value="1"/>
</dbReference>
<feature type="signal peptide" evidence="1">
    <location>
        <begin position="1"/>
        <end position="21"/>
    </location>
</feature>
<dbReference type="AlphaFoldDB" id="A0AAE3VKH1"/>
<evidence type="ECO:0000313" key="3">
    <source>
        <dbReference type="Proteomes" id="UP001238163"/>
    </source>
</evidence>
<protein>
    <submittedName>
        <fullName evidence="2">Uncharacterized protein</fullName>
    </submittedName>
</protein>
<accession>A0AAE3VKH1</accession>
<evidence type="ECO:0000313" key="2">
    <source>
        <dbReference type="EMBL" id="MDQ0291848.1"/>
    </source>
</evidence>
<dbReference type="RefSeq" id="WP_307265221.1">
    <property type="nucleotide sequence ID" value="NZ_JAUSVL010000001.1"/>
</dbReference>
<evidence type="ECO:0000256" key="1">
    <source>
        <dbReference type="SAM" id="SignalP"/>
    </source>
</evidence>
<gene>
    <name evidence="2" type="ORF">J3R75_003955</name>
</gene>
<dbReference type="Proteomes" id="UP001238163">
    <property type="component" value="Unassembled WGS sequence"/>
</dbReference>
<reference evidence="2" key="1">
    <citation type="submission" date="2023-07" db="EMBL/GenBank/DDBJ databases">
        <title>Genomic Encyclopedia of Type Strains, Phase IV (KMG-IV): sequencing the most valuable type-strain genomes for metagenomic binning, comparative biology and taxonomic classification.</title>
        <authorList>
            <person name="Goeker M."/>
        </authorList>
    </citation>
    <scope>NUCLEOTIDE SEQUENCE</scope>
    <source>
        <strain evidence="2">DSM 24202</strain>
    </source>
</reference>
<dbReference type="InterPro" id="IPR008930">
    <property type="entry name" value="Terpenoid_cyclase/PrenylTrfase"/>
</dbReference>
<dbReference type="EMBL" id="JAUSVL010000001">
    <property type="protein sequence ID" value="MDQ0291848.1"/>
    <property type="molecule type" value="Genomic_DNA"/>
</dbReference>
<dbReference type="CDD" id="cd00688">
    <property type="entry name" value="ISOPREN_C2_like"/>
    <property type="match status" value="1"/>
</dbReference>
<keyword evidence="3" id="KW-1185">Reference proteome</keyword>
<organism evidence="2 3">
    <name type="scientific">Oligosphaera ethanolica</name>
    <dbReference type="NCBI Taxonomy" id="760260"/>
    <lineage>
        <taxon>Bacteria</taxon>
        <taxon>Pseudomonadati</taxon>
        <taxon>Lentisphaerota</taxon>
        <taxon>Oligosphaeria</taxon>
        <taxon>Oligosphaerales</taxon>
        <taxon>Oligosphaeraceae</taxon>
        <taxon>Oligosphaera</taxon>
    </lineage>
</organism>
<name>A0AAE3VKH1_9BACT</name>
<feature type="chain" id="PRO_5042070719" evidence="1">
    <location>
        <begin position="22"/>
        <end position="891"/>
    </location>
</feature>
<sequence>MRFCRVEVILAVLLLCSRVSAALVPAAARGVDYIVGCQRADGLWSATAVEEDGLAAITALWGLAEPRASSSRLLGQSALLLQNGLPADELPGALTVYICGGCVSPSLLQPFAVQGDGGWCMALGARADVLSTVLVAEALLLAPELDLPALTAARGYLLAQRRADGCWRLCSQAAAGDLRLTARVARLLAHIDALSPARSDDGAAAELHRDLAALLVATGGQLVASVDASGATASALVDMAWVLQALCHFGSWAEAQTLYRALVSAQHLDGSWGDGGASRVLRTTSAVVGALRCFAINSARLVPDLVVPSSSLRLQTPAGDAAWGLSATVFNDGKAESLPCGWELHCGPPGENTLLEQGHVPALVPRDSCKIQAEITPVSEPSVLYVLIDPEGESGDGCRANNVARLEYLPAPAAGKMSLWLSPLVIGSEGAPEMLLLRPGCGAMISALLVADGLPLAKNLRVVLLDNGREYLSDDIALGDDGAGEYHCEWFPDEGCHDLALRVIQDDDVVAERTACVEVSYDEMLLRIIPGAVGESAGLPQFGAAEYVSVRLYAAATDAAVELWVANEHDERLDTPLVSASLEGRYTWHTGVQPPGRYRVYAQMAGGTGVVSADFAIVASCELRDLSVLQPEFAARIGVGDTVQTPVVVSWAQVCNSAQRLQLSWTWSGPDGVELAATDAAHEIDCVQGALTQQAAMPEPAALSFPQAGKYDFTAVVTDGETMLTAERTARAIALPSLSVEQTVQPESLGWEACEVAVCTTVKLHAGAGGVGGLRILEQEPLSTQVDDPGGEIDIVLKGICDDDGQIIVKGALAARVLYGRCGQETSAADDMAGGLFAILDGICHISYSPGGSALSAGMSAPVIIALFDPQTDQGVGCIEVHVEGGDETNP</sequence>
<dbReference type="SUPFAM" id="SSF48239">
    <property type="entry name" value="Terpenoid cyclases/Protein prenyltransferases"/>
    <property type="match status" value="1"/>
</dbReference>
<keyword evidence="1" id="KW-0732">Signal</keyword>
<proteinExistence type="predicted"/>
<comment type="caution">
    <text evidence="2">The sequence shown here is derived from an EMBL/GenBank/DDBJ whole genome shotgun (WGS) entry which is preliminary data.</text>
</comment>